<dbReference type="AlphaFoldDB" id="A0A5C6EG88"/>
<feature type="domain" description="Ice-binding protein C-terminal" evidence="2">
    <location>
        <begin position="335"/>
        <end position="358"/>
    </location>
</feature>
<dbReference type="InterPro" id="IPR013424">
    <property type="entry name" value="Ice-binding_C"/>
</dbReference>
<keyword evidence="1" id="KW-0732">Signal</keyword>
<protein>
    <recommendedName>
        <fullName evidence="2">Ice-binding protein C-terminal domain-containing protein</fullName>
    </recommendedName>
</protein>
<dbReference type="NCBIfam" id="TIGR02595">
    <property type="entry name" value="PEP_CTERM"/>
    <property type="match status" value="1"/>
</dbReference>
<evidence type="ECO:0000256" key="1">
    <source>
        <dbReference type="SAM" id="SignalP"/>
    </source>
</evidence>
<name>A0A5C6EG88_9BACT</name>
<dbReference type="EMBL" id="SJPX01000005">
    <property type="protein sequence ID" value="TWU47992.1"/>
    <property type="molecule type" value="Genomic_DNA"/>
</dbReference>
<feature type="signal peptide" evidence="1">
    <location>
        <begin position="1"/>
        <end position="21"/>
    </location>
</feature>
<keyword evidence="4" id="KW-1185">Reference proteome</keyword>
<reference evidence="3 4" key="1">
    <citation type="submission" date="2019-02" db="EMBL/GenBank/DDBJ databases">
        <title>Deep-cultivation of Planctomycetes and their phenomic and genomic characterization uncovers novel biology.</title>
        <authorList>
            <person name="Wiegand S."/>
            <person name="Jogler M."/>
            <person name="Boedeker C."/>
            <person name="Pinto D."/>
            <person name="Vollmers J."/>
            <person name="Rivas-Marin E."/>
            <person name="Kohn T."/>
            <person name="Peeters S.H."/>
            <person name="Heuer A."/>
            <person name="Rast P."/>
            <person name="Oberbeckmann S."/>
            <person name="Bunk B."/>
            <person name="Jeske O."/>
            <person name="Meyerdierks A."/>
            <person name="Storesund J.E."/>
            <person name="Kallscheuer N."/>
            <person name="Luecker S."/>
            <person name="Lage O.M."/>
            <person name="Pohl T."/>
            <person name="Merkel B.J."/>
            <person name="Hornburger P."/>
            <person name="Mueller R.-W."/>
            <person name="Bruemmer F."/>
            <person name="Labrenz M."/>
            <person name="Spormann A.M."/>
            <person name="Op Den Camp H."/>
            <person name="Overmann J."/>
            <person name="Amann R."/>
            <person name="Jetten M.S.M."/>
            <person name="Mascher T."/>
            <person name="Medema M.H."/>
            <person name="Devos D.P."/>
            <person name="Kaster A.-K."/>
            <person name="Ovreas L."/>
            <person name="Rohde M."/>
            <person name="Galperin M.Y."/>
            <person name="Jogler C."/>
        </authorList>
    </citation>
    <scope>NUCLEOTIDE SEQUENCE [LARGE SCALE GENOMIC DNA]</scope>
    <source>
        <strain evidence="3 4">Poly59</strain>
    </source>
</reference>
<comment type="caution">
    <text evidence="3">The sequence shown here is derived from an EMBL/GenBank/DDBJ whole genome shotgun (WGS) entry which is preliminary data.</text>
</comment>
<gene>
    <name evidence="3" type="ORF">Poly59_48360</name>
</gene>
<evidence type="ECO:0000259" key="2">
    <source>
        <dbReference type="Pfam" id="PF07589"/>
    </source>
</evidence>
<evidence type="ECO:0000313" key="4">
    <source>
        <dbReference type="Proteomes" id="UP000317977"/>
    </source>
</evidence>
<accession>A0A5C6EG88</accession>
<sequence length="367" mass="37987" precursor="true">MAHLRLAAALTLALSIFGSHADAGVVLDYSDTTFFDGSSTVRVKAKAALEAAVADINAVIDFNLGAITNDVVTGTSGSTTATIDFRYGYRNPTTNATVEVPNTTMPANEFRIFVGMRPLSGSTLGQGGPGSVGAGFGASGFFNPGEAQAAVTAAAAASEHRRGDGPVMATLSGTVFGSPNDSAYSIEFGPTIGNLWFDDDVDNLGGSDGDAALDSFWHFDHTTAVDAGKNDFYSVALHETLHALGVGGSETWDSLVTNGTDWTGAEAIAEIGSGIGLIDAGGAHITDGTMSFRLSDGMAQEVVMDPSIFTGTRKSLTTLDAAFLRDLNYTTQITAVPEPSSLLAMTLAGAGTGLLRRRKPSHRKTRC</sequence>
<feature type="chain" id="PRO_5022756050" description="Ice-binding protein C-terminal domain-containing protein" evidence="1">
    <location>
        <begin position="22"/>
        <end position="367"/>
    </location>
</feature>
<proteinExistence type="predicted"/>
<evidence type="ECO:0000313" key="3">
    <source>
        <dbReference type="EMBL" id="TWU47992.1"/>
    </source>
</evidence>
<organism evidence="3 4">
    <name type="scientific">Rubripirellula reticaptiva</name>
    <dbReference type="NCBI Taxonomy" id="2528013"/>
    <lineage>
        <taxon>Bacteria</taxon>
        <taxon>Pseudomonadati</taxon>
        <taxon>Planctomycetota</taxon>
        <taxon>Planctomycetia</taxon>
        <taxon>Pirellulales</taxon>
        <taxon>Pirellulaceae</taxon>
        <taxon>Rubripirellula</taxon>
    </lineage>
</organism>
<dbReference type="Pfam" id="PF07589">
    <property type="entry name" value="PEP-CTERM"/>
    <property type="match status" value="1"/>
</dbReference>
<dbReference type="Proteomes" id="UP000317977">
    <property type="component" value="Unassembled WGS sequence"/>
</dbReference>